<dbReference type="AlphaFoldDB" id="A0A0L0CYX6"/>
<reference evidence="3" key="2">
    <citation type="submission" date="2015-07" db="EMBL/GenBank/DDBJ databases">
        <title>The genome sequence of Plasmodium falciparum RAJ116.</title>
        <authorList>
            <consortium name="The Broad Institute Genome Sequencing Platform"/>
            <person name="Volkman S.K."/>
            <person name="Neafsey D.E."/>
            <person name="Dash A.P."/>
            <person name="Chitnis C.E."/>
            <person name="Hartl D.L."/>
            <person name="Young S.K."/>
            <person name="Kodira C.D."/>
            <person name="Zeng Q."/>
            <person name="Koehrsen M."/>
            <person name="Godfrey P."/>
            <person name="Alvarado L."/>
            <person name="Berlin A."/>
            <person name="Borenstein D."/>
            <person name="Chen Z."/>
            <person name="Engels R."/>
            <person name="Freedman E."/>
            <person name="Gellesch M."/>
            <person name="Goldberg J."/>
            <person name="Griggs A."/>
            <person name="Gujja S."/>
            <person name="Heiman D."/>
            <person name="Hepburn T."/>
            <person name="Howarth C."/>
            <person name="Jen D."/>
            <person name="Larson L."/>
            <person name="Lewis B."/>
            <person name="Mehta T."/>
            <person name="Park D."/>
            <person name="Pearson M."/>
            <person name="Roberts A."/>
            <person name="Saif S."/>
            <person name="Shea T."/>
            <person name="Shenoy N."/>
            <person name="Sisk P."/>
            <person name="Stolte C."/>
            <person name="Sykes S."/>
            <person name="Walk T."/>
            <person name="White J."/>
            <person name="Yandava C."/>
            <person name="Wirth D.F."/>
            <person name="Nusbaum C."/>
            <person name="Birren B."/>
        </authorList>
    </citation>
    <scope>NUCLEOTIDE SEQUENCE [LARGE SCALE GENOMIC DNA]</scope>
    <source>
        <strain evidence="3">RAJ116</strain>
    </source>
</reference>
<evidence type="ECO:0000256" key="1">
    <source>
        <dbReference type="SAM" id="MobiDB-lite"/>
    </source>
</evidence>
<reference evidence="3" key="1">
    <citation type="submission" date="2015-07" db="EMBL/GenBank/DDBJ databases">
        <title>Annotation of Plasmodium falciparum RAJ116.</title>
        <authorList>
            <consortium name="The Broad Institute Genome Sequencing Platform"/>
            <person name="Volkman S.K."/>
            <person name="Neafsey D.E."/>
            <person name="Dash A.P."/>
            <person name="Chitnis C.E."/>
            <person name="Hartl D.L."/>
            <person name="Young S.K."/>
            <person name="Zeng Q."/>
            <person name="Koehrsen M."/>
            <person name="Alvarado L."/>
            <person name="Berlin A."/>
            <person name="Borenstein D."/>
            <person name="Chapman S.B."/>
            <person name="Chen Z."/>
            <person name="Engels R."/>
            <person name="Freedman E."/>
            <person name="Gellesch M."/>
            <person name="Goldberg J."/>
            <person name="Griggs A."/>
            <person name="Gujja S."/>
            <person name="Heilman E.R."/>
            <person name="Heiman D.I."/>
            <person name="Howarth C."/>
            <person name="Jen D."/>
            <person name="Larson L."/>
            <person name="Mehta T."/>
            <person name="Neiman D."/>
            <person name="Park D."/>
            <person name="Pearson M."/>
            <person name="Roberts A."/>
            <person name="Saif S."/>
            <person name="Shea T."/>
            <person name="Shenoy N."/>
            <person name="Sisk P."/>
            <person name="Stolte C."/>
            <person name="Sykes S."/>
            <person name="Walk T."/>
            <person name="White J."/>
            <person name="Yandava C."/>
            <person name="Haas B."/>
            <person name="Henn M.R."/>
            <person name="Nusbaum C."/>
            <person name="Birren B."/>
        </authorList>
    </citation>
    <scope>NUCLEOTIDE SEQUENCE [LARGE SCALE GENOMIC DNA]</scope>
    <source>
        <strain evidence="3">RAJ116</strain>
    </source>
</reference>
<sequence length="96" mass="10791">MNSSKIMLDKFSENGNTPYQTIYPLENISKNKSKEALLGFNESSKKGNNQKITRAQVSPDIDKESGDMGIELNVETQLIITALMKDPDCSKKLNFY</sequence>
<evidence type="ECO:0000313" key="3">
    <source>
        <dbReference type="Proteomes" id="UP000054566"/>
    </source>
</evidence>
<gene>
    <name evidence="2" type="ORF">PFLG_02649</name>
</gene>
<accession>A0A0L0CYX6</accession>
<protein>
    <submittedName>
        <fullName evidence="2">Origin recognition complex 1 protein</fullName>
    </submittedName>
</protein>
<name>A0A0L0CYX6_PLAFA</name>
<dbReference type="EMBL" id="GG664536">
    <property type="protein sequence ID" value="KNC37472.1"/>
    <property type="molecule type" value="Genomic_DNA"/>
</dbReference>
<evidence type="ECO:0000313" key="2">
    <source>
        <dbReference type="EMBL" id="KNC37472.1"/>
    </source>
</evidence>
<feature type="region of interest" description="Disordered" evidence="1">
    <location>
        <begin position="40"/>
        <end position="65"/>
    </location>
</feature>
<proteinExistence type="predicted"/>
<dbReference type="Proteomes" id="UP000054566">
    <property type="component" value="Unassembled WGS sequence"/>
</dbReference>
<organism evidence="2 3">
    <name type="scientific">Plasmodium falciparum RAJ116</name>
    <dbReference type="NCBI Taxonomy" id="580058"/>
    <lineage>
        <taxon>Eukaryota</taxon>
        <taxon>Sar</taxon>
        <taxon>Alveolata</taxon>
        <taxon>Apicomplexa</taxon>
        <taxon>Aconoidasida</taxon>
        <taxon>Haemosporida</taxon>
        <taxon>Plasmodiidae</taxon>
        <taxon>Plasmodium</taxon>
        <taxon>Plasmodium (Laverania)</taxon>
    </lineage>
</organism>
<feature type="compositionally biased region" description="Polar residues" evidence="1">
    <location>
        <begin position="46"/>
        <end position="56"/>
    </location>
</feature>